<reference evidence="2 3" key="1">
    <citation type="submission" date="2020-02" db="EMBL/GenBank/DDBJ databases">
        <title>Aliifodinibius halophilus 2W32, complete genome.</title>
        <authorList>
            <person name="Li Y."/>
            <person name="Wu S."/>
        </authorList>
    </citation>
    <scope>NUCLEOTIDE SEQUENCE [LARGE SCALE GENOMIC DNA]</scope>
    <source>
        <strain evidence="2 3">2W32</strain>
    </source>
</reference>
<comment type="caution">
    <text evidence="2">The sequence shown here is derived from an EMBL/GenBank/DDBJ whole genome shotgun (WGS) entry which is preliminary data.</text>
</comment>
<evidence type="ECO:0000313" key="3">
    <source>
        <dbReference type="Proteomes" id="UP000479132"/>
    </source>
</evidence>
<keyword evidence="1" id="KW-0732">Signal</keyword>
<dbReference type="EMBL" id="JAALLS010000031">
    <property type="protein sequence ID" value="NGP90051.1"/>
    <property type="molecule type" value="Genomic_DNA"/>
</dbReference>
<accession>A0A6M1TDG0</accession>
<feature type="chain" id="PRO_5026674667" evidence="1">
    <location>
        <begin position="31"/>
        <end position="142"/>
    </location>
</feature>
<evidence type="ECO:0000313" key="2">
    <source>
        <dbReference type="EMBL" id="NGP90051.1"/>
    </source>
</evidence>
<dbReference type="RefSeq" id="WP_165271279.1">
    <property type="nucleotide sequence ID" value="NZ_JAALLS010000031.1"/>
</dbReference>
<protein>
    <submittedName>
        <fullName evidence="2">Uncharacterized protein</fullName>
    </submittedName>
</protein>
<dbReference type="Proteomes" id="UP000479132">
    <property type="component" value="Unassembled WGS sequence"/>
</dbReference>
<feature type="signal peptide" evidence="1">
    <location>
        <begin position="1"/>
        <end position="30"/>
    </location>
</feature>
<keyword evidence="3" id="KW-1185">Reference proteome</keyword>
<name>A0A6M1TDG0_9BACT</name>
<dbReference type="AlphaFoldDB" id="A0A6M1TDG0"/>
<organism evidence="2 3">
    <name type="scientific">Fodinibius halophilus</name>
    <dbReference type="NCBI Taxonomy" id="1736908"/>
    <lineage>
        <taxon>Bacteria</taxon>
        <taxon>Pseudomonadati</taxon>
        <taxon>Balneolota</taxon>
        <taxon>Balneolia</taxon>
        <taxon>Balneolales</taxon>
        <taxon>Balneolaceae</taxon>
        <taxon>Fodinibius</taxon>
    </lineage>
</organism>
<sequence length="142" mass="15607">MRKQKNTYQFLATWLLVAVFANLLAPAVMEATQLLCQDTPFAHTTKMHSSSSCWMDTAKDPGQSDLDHDNCSLGELCEQGIDNGLNETPVIQHQNSQGNGILIADSGLNSALKKSKKVSPALSPKNILPFREIYLLNSTFLN</sequence>
<gene>
    <name evidence="2" type="ORF">G3569_16965</name>
</gene>
<evidence type="ECO:0000256" key="1">
    <source>
        <dbReference type="SAM" id="SignalP"/>
    </source>
</evidence>
<proteinExistence type="predicted"/>